<feature type="non-terminal residue" evidence="2">
    <location>
        <position position="24"/>
    </location>
</feature>
<reference evidence="2 3" key="1">
    <citation type="journal article" date="2018" name="Front. Plant Sci.">
        <title>Red Clover (Trifolium pratense) and Zigzag Clover (T. medium) - A Picture of Genomic Similarities and Differences.</title>
        <authorList>
            <person name="Dluhosova J."/>
            <person name="Istvanek J."/>
            <person name="Nedelnik J."/>
            <person name="Repkova J."/>
        </authorList>
    </citation>
    <scope>NUCLEOTIDE SEQUENCE [LARGE SCALE GENOMIC DNA]</scope>
    <source>
        <strain evidence="3">cv. 10/8</strain>
        <tissue evidence="2">Leaf</tissue>
    </source>
</reference>
<comment type="caution">
    <text evidence="2">The sequence shown here is derived from an EMBL/GenBank/DDBJ whole genome shotgun (WGS) entry which is preliminary data.</text>
</comment>
<organism evidence="2 3">
    <name type="scientific">Trifolium medium</name>
    <dbReference type="NCBI Taxonomy" id="97028"/>
    <lineage>
        <taxon>Eukaryota</taxon>
        <taxon>Viridiplantae</taxon>
        <taxon>Streptophyta</taxon>
        <taxon>Embryophyta</taxon>
        <taxon>Tracheophyta</taxon>
        <taxon>Spermatophyta</taxon>
        <taxon>Magnoliopsida</taxon>
        <taxon>eudicotyledons</taxon>
        <taxon>Gunneridae</taxon>
        <taxon>Pentapetalae</taxon>
        <taxon>rosids</taxon>
        <taxon>fabids</taxon>
        <taxon>Fabales</taxon>
        <taxon>Fabaceae</taxon>
        <taxon>Papilionoideae</taxon>
        <taxon>50 kb inversion clade</taxon>
        <taxon>NPAAA clade</taxon>
        <taxon>Hologalegina</taxon>
        <taxon>IRL clade</taxon>
        <taxon>Trifolieae</taxon>
        <taxon>Trifolium</taxon>
    </lineage>
</organism>
<dbReference type="AlphaFoldDB" id="A0A392S527"/>
<name>A0A392S527_9FABA</name>
<proteinExistence type="predicted"/>
<sequence length="24" mass="2434">MNAMVPGDACADDPGKDPVVNMSV</sequence>
<protein>
    <submittedName>
        <fullName evidence="2">Uncharacterized protein</fullName>
    </submittedName>
</protein>
<feature type="region of interest" description="Disordered" evidence="1">
    <location>
        <begin position="1"/>
        <end position="24"/>
    </location>
</feature>
<keyword evidence="3" id="KW-1185">Reference proteome</keyword>
<evidence type="ECO:0000256" key="1">
    <source>
        <dbReference type="SAM" id="MobiDB-lite"/>
    </source>
</evidence>
<dbReference type="EMBL" id="LXQA010311802">
    <property type="protein sequence ID" value="MCI42995.1"/>
    <property type="molecule type" value="Genomic_DNA"/>
</dbReference>
<evidence type="ECO:0000313" key="2">
    <source>
        <dbReference type="EMBL" id="MCI42995.1"/>
    </source>
</evidence>
<dbReference type="Proteomes" id="UP000265520">
    <property type="component" value="Unassembled WGS sequence"/>
</dbReference>
<accession>A0A392S527</accession>
<evidence type="ECO:0000313" key="3">
    <source>
        <dbReference type="Proteomes" id="UP000265520"/>
    </source>
</evidence>